<name>A0A8A3PEI4_9HELO</name>
<dbReference type="AlphaFoldDB" id="A0A8A3PEI4"/>
<protein>
    <submittedName>
        <fullName evidence="1">Uncharacterized protein</fullName>
    </submittedName>
</protein>
<evidence type="ECO:0000313" key="2">
    <source>
        <dbReference type="Proteomes" id="UP000672032"/>
    </source>
</evidence>
<organism evidence="1 2">
    <name type="scientific">Monilinia vaccinii-corymbosi</name>
    <dbReference type="NCBI Taxonomy" id="61207"/>
    <lineage>
        <taxon>Eukaryota</taxon>
        <taxon>Fungi</taxon>
        <taxon>Dikarya</taxon>
        <taxon>Ascomycota</taxon>
        <taxon>Pezizomycotina</taxon>
        <taxon>Leotiomycetes</taxon>
        <taxon>Helotiales</taxon>
        <taxon>Sclerotiniaceae</taxon>
        <taxon>Monilinia</taxon>
    </lineage>
</organism>
<reference evidence="1" key="1">
    <citation type="submission" date="2020-10" db="EMBL/GenBank/DDBJ databases">
        <title>Genome Sequence of Monilinia vaccinii-corymbosi Sheds Light on Mummy Berry Disease Infection of Blueberry and Mating Type.</title>
        <authorList>
            <person name="Yow A.G."/>
            <person name="Zhang Y."/>
            <person name="Bansal K."/>
            <person name="Eacker S.M."/>
            <person name="Sullivan S."/>
            <person name="Liachko I."/>
            <person name="Cubeta M.A."/>
            <person name="Rollins J.A."/>
            <person name="Ashrafi H."/>
        </authorList>
    </citation>
    <scope>NUCLEOTIDE SEQUENCE</scope>
    <source>
        <strain evidence="1">RL-1</strain>
    </source>
</reference>
<evidence type="ECO:0000313" key="1">
    <source>
        <dbReference type="EMBL" id="QSZ33500.1"/>
    </source>
</evidence>
<keyword evidence="2" id="KW-1185">Reference proteome</keyword>
<dbReference type="OrthoDB" id="3554494at2759"/>
<sequence>MSHRPPAPTTAWTSSETSYLRQLCRPLSPRHLIHRRIWEAIARDFAREQSRHLPGGPHHDIEPWPARACHWNACRVAHIRDIREEEAAQALVELARGEDEAAREARREVEVEAALTLLDLARADRRRGWVA</sequence>
<dbReference type="Proteomes" id="UP000672032">
    <property type="component" value="Chromosome 4"/>
</dbReference>
<dbReference type="EMBL" id="CP063408">
    <property type="protein sequence ID" value="QSZ33500.1"/>
    <property type="molecule type" value="Genomic_DNA"/>
</dbReference>
<proteinExistence type="predicted"/>
<accession>A0A8A3PEI4</accession>
<gene>
    <name evidence="1" type="ORF">DSL72_005068</name>
</gene>